<dbReference type="PROSITE" id="PS51480">
    <property type="entry name" value="DHAL"/>
    <property type="match status" value="1"/>
</dbReference>
<dbReference type="EC" id="2.7.1.121" evidence="4"/>
<dbReference type="NCBIfam" id="TIGR02365">
    <property type="entry name" value="dha_L_ycgS"/>
    <property type="match status" value="1"/>
</dbReference>
<dbReference type="EMBL" id="FUKR01000032">
    <property type="protein sequence ID" value="SJN27535.1"/>
    <property type="molecule type" value="Genomic_DNA"/>
</dbReference>
<dbReference type="GO" id="GO:0019563">
    <property type="term" value="P:glycerol catabolic process"/>
    <property type="evidence" value="ECO:0007669"/>
    <property type="project" value="TreeGrafter"/>
</dbReference>
<gene>
    <name evidence="4" type="ORF">FM119_05690</name>
</gene>
<protein>
    <submittedName>
        <fullName evidence="4">Phosphoenolpyruvate-dihydroxyacetone phosphotransferase, ADP-binding subunit DhaL</fullName>
        <ecNumber evidence="4">2.7.1.121</ecNumber>
    </submittedName>
</protein>
<dbReference type="SMART" id="SM01120">
    <property type="entry name" value="Dak2"/>
    <property type="match status" value="1"/>
</dbReference>
<keyword evidence="1 4" id="KW-0808">Transferase</keyword>
<dbReference type="AlphaFoldDB" id="A0A1R4J6U4"/>
<name>A0A1R4J6U4_9MICO</name>
<dbReference type="PANTHER" id="PTHR28629:SF4">
    <property type="entry name" value="TRIOKINASE_FMN CYCLASE"/>
    <property type="match status" value="1"/>
</dbReference>
<accession>A0A1R4J6U4</accession>
<dbReference type="GO" id="GO:0004371">
    <property type="term" value="F:glycerone kinase activity"/>
    <property type="evidence" value="ECO:0007669"/>
    <property type="project" value="InterPro"/>
</dbReference>
<reference evidence="5" key="1">
    <citation type="submission" date="2017-02" db="EMBL/GenBank/DDBJ databases">
        <authorList>
            <person name="Dridi B."/>
        </authorList>
    </citation>
    <scope>NUCLEOTIDE SEQUENCE [LARGE SCALE GENOMIC DNA]</scope>
    <source>
        <strain evidence="5">EB411</strain>
    </source>
</reference>
<feature type="domain" description="DhaL" evidence="3">
    <location>
        <begin position="6"/>
        <end position="207"/>
    </location>
</feature>
<evidence type="ECO:0000256" key="1">
    <source>
        <dbReference type="ARBA" id="ARBA00022679"/>
    </source>
</evidence>
<dbReference type="Proteomes" id="UP000196778">
    <property type="component" value="Unassembled WGS sequence"/>
</dbReference>
<dbReference type="RefSeq" id="WP_087136712.1">
    <property type="nucleotide sequence ID" value="NZ_FUKR01000032.1"/>
</dbReference>
<evidence type="ECO:0000256" key="2">
    <source>
        <dbReference type="ARBA" id="ARBA00022777"/>
    </source>
</evidence>
<evidence type="ECO:0000313" key="4">
    <source>
        <dbReference type="EMBL" id="SJN27535.1"/>
    </source>
</evidence>
<dbReference type="SUPFAM" id="SSF101473">
    <property type="entry name" value="DhaL-like"/>
    <property type="match status" value="1"/>
</dbReference>
<sequence>MTLDTAWARRWIAEAAATLVGERDRLNGLDRAIGDGDHGENLDRGFQAAADRVSGLADATTPAEVLKVVASALISTVGGAAGPLYGTAFARASRATAGEPEWSAETLATALTAAAEGVAERGKSTRGEKTMNDAWGPAADAASAASGAGESAEKALVAAADAARAGAEATEPLVATKGRASYLGDRSAGHRDPGAESTALLLAAAVTAVS</sequence>
<dbReference type="FunFam" id="1.25.40.340:FF:000002">
    <property type="entry name" value="Dihydroxyacetone kinase, L subunit"/>
    <property type="match status" value="1"/>
</dbReference>
<dbReference type="InterPro" id="IPR012737">
    <property type="entry name" value="DhaK_L_YcgS"/>
</dbReference>
<dbReference type="Gene3D" id="1.25.40.340">
    <property type="match status" value="1"/>
</dbReference>
<proteinExistence type="predicted"/>
<dbReference type="GO" id="GO:0005829">
    <property type="term" value="C:cytosol"/>
    <property type="evidence" value="ECO:0007669"/>
    <property type="project" value="TreeGrafter"/>
</dbReference>
<evidence type="ECO:0000313" key="5">
    <source>
        <dbReference type="Proteomes" id="UP000196778"/>
    </source>
</evidence>
<dbReference type="InterPro" id="IPR050861">
    <property type="entry name" value="Dihydroxyacetone_Kinase"/>
</dbReference>
<dbReference type="PANTHER" id="PTHR28629">
    <property type="entry name" value="TRIOKINASE/FMN CYCLASE"/>
    <property type="match status" value="1"/>
</dbReference>
<evidence type="ECO:0000259" key="3">
    <source>
        <dbReference type="PROSITE" id="PS51480"/>
    </source>
</evidence>
<dbReference type="OrthoDB" id="9800291at2"/>
<dbReference type="InterPro" id="IPR004007">
    <property type="entry name" value="DhaL_dom"/>
</dbReference>
<keyword evidence="5" id="KW-1185">Reference proteome</keyword>
<organism evidence="4 5">
    <name type="scientific">Mycetocola reblochoni REB411</name>
    <dbReference type="NCBI Taxonomy" id="1255698"/>
    <lineage>
        <taxon>Bacteria</taxon>
        <taxon>Bacillati</taxon>
        <taxon>Actinomycetota</taxon>
        <taxon>Actinomycetes</taxon>
        <taxon>Micrococcales</taxon>
        <taxon>Microbacteriaceae</taxon>
        <taxon>Mycetocola</taxon>
    </lineage>
</organism>
<dbReference type="GO" id="GO:0047324">
    <property type="term" value="F:phosphoenolpyruvate-glycerone phosphotransferase activity"/>
    <property type="evidence" value="ECO:0007669"/>
    <property type="project" value="UniProtKB-EC"/>
</dbReference>
<dbReference type="InterPro" id="IPR036117">
    <property type="entry name" value="DhaL_dom_sf"/>
</dbReference>
<keyword evidence="2" id="KW-0418">Kinase</keyword>
<keyword evidence="4" id="KW-0670">Pyruvate</keyword>
<dbReference type="Pfam" id="PF02734">
    <property type="entry name" value="Dak2"/>
    <property type="match status" value="1"/>
</dbReference>